<dbReference type="InterPro" id="IPR050188">
    <property type="entry name" value="RluA_PseudoU_synthase"/>
</dbReference>
<dbReference type="GO" id="GO:0009982">
    <property type="term" value="F:pseudouridine synthase activity"/>
    <property type="evidence" value="ECO:0007669"/>
    <property type="project" value="InterPro"/>
</dbReference>
<dbReference type="CDD" id="cd02869">
    <property type="entry name" value="PseudoU_synth_RluA_like"/>
    <property type="match status" value="1"/>
</dbReference>
<dbReference type="AlphaFoldDB" id="A0A8J2TR06"/>
<dbReference type="EMBL" id="BMEV01000081">
    <property type="protein sequence ID" value="GFZ88567.1"/>
    <property type="molecule type" value="Genomic_DNA"/>
</dbReference>
<evidence type="ECO:0000313" key="7">
    <source>
        <dbReference type="EMBL" id="GFZ88567.1"/>
    </source>
</evidence>
<sequence>MKIPILYEDNHLLIAEKPVNVPVQGDRSGDSDLLTILKKDLKIRYQKPGNVYLGLVHRLDRPVGGAIVFAKTSKAASRLSDMIRRQALERKYFAVVHGTPKEKKDQLVNYLYKDKRQNKVFVVTPDHPKAKRAVLDYEIMESYKDLSLLSVHLHTGRSHQIRVQLSNAGYPLFGDQKYGEHVNKKGQQIALWSHAIRFEHPVRKELIETHSWPPHDFPWDLWETTGSNRSSGELPL</sequence>
<evidence type="ECO:0000256" key="3">
    <source>
        <dbReference type="ARBA" id="ARBA00023235"/>
    </source>
</evidence>
<evidence type="ECO:0000313" key="8">
    <source>
        <dbReference type="Proteomes" id="UP000602050"/>
    </source>
</evidence>
<keyword evidence="8" id="KW-1185">Reference proteome</keyword>
<dbReference type="PANTHER" id="PTHR21600">
    <property type="entry name" value="MITOCHONDRIAL RNA PSEUDOURIDINE SYNTHASE"/>
    <property type="match status" value="1"/>
</dbReference>
<proteinExistence type="inferred from homology"/>
<dbReference type="GO" id="GO:0001522">
    <property type="term" value="P:pseudouridine synthesis"/>
    <property type="evidence" value="ECO:0007669"/>
    <property type="project" value="InterPro"/>
</dbReference>
<reference evidence="7" key="2">
    <citation type="submission" date="2020-09" db="EMBL/GenBank/DDBJ databases">
        <authorList>
            <person name="Sun Q."/>
            <person name="Zhou Y."/>
        </authorList>
    </citation>
    <scope>NUCLEOTIDE SEQUENCE</scope>
    <source>
        <strain evidence="7">CGMCC 1.12360</strain>
    </source>
</reference>
<dbReference type="Pfam" id="PF00849">
    <property type="entry name" value="PseudoU_synth_2"/>
    <property type="match status" value="1"/>
</dbReference>
<dbReference type="PANTHER" id="PTHR21600:SF83">
    <property type="entry name" value="PSEUDOURIDYLATE SYNTHASE RPUSD4, MITOCHONDRIAL"/>
    <property type="match status" value="1"/>
</dbReference>
<comment type="similarity">
    <text evidence="2">Belongs to the pseudouridine synthase RluA family.</text>
</comment>
<comment type="caution">
    <text evidence="7">The sequence shown here is derived from an EMBL/GenBank/DDBJ whole genome shotgun (WGS) entry which is preliminary data.</text>
</comment>
<dbReference type="SUPFAM" id="SSF55120">
    <property type="entry name" value="Pseudouridine synthase"/>
    <property type="match status" value="1"/>
</dbReference>
<evidence type="ECO:0000256" key="2">
    <source>
        <dbReference type="ARBA" id="ARBA00010876"/>
    </source>
</evidence>
<dbReference type="GO" id="GO:0003723">
    <property type="term" value="F:RNA binding"/>
    <property type="evidence" value="ECO:0007669"/>
    <property type="project" value="InterPro"/>
</dbReference>
<dbReference type="Proteomes" id="UP000602050">
    <property type="component" value="Unassembled WGS sequence"/>
</dbReference>
<evidence type="ECO:0000256" key="1">
    <source>
        <dbReference type="ARBA" id="ARBA00000073"/>
    </source>
</evidence>
<keyword evidence="3" id="KW-0413">Isomerase</keyword>
<name>A0A8J2TR06_9BACI</name>
<dbReference type="Gene3D" id="3.30.2350.10">
    <property type="entry name" value="Pseudouridine synthase"/>
    <property type="match status" value="1"/>
</dbReference>
<feature type="domain" description="Pseudouridine synthase RsuA/RluA-like" evidence="6">
    <location>
        <begin position="11"/>
        <end position="166"/>
    </location>
</feature>
<dbReference type="InterPro" id="IPR006145">
    <property type="entry name" value="PsdUridine_synth_RsuA/RluA"/>
</dbReference>
<dbReference type="GO" id="GO:0006396">
    <property type="term" value="P:RNA processing"/>
    <property type="evidence" value="ECO:0007669"/>
    <property type="project" value="UniProtKB-ARBA"/>
</dbReference>
<evidence type="ECO:0000259" key="6">
    <source>
        <dbReference type="Pfam" id="PF00849"/>
    </source>
</evidence>
<accession>A0A8J2TR06</accession>
<protein>
    <recommendedName>
        <fullName evidence="4">RNA pseudouridylate synthase</fullName>
    </recommendedName>
    <alternativeName>
        <fullName evidence="5">RNA-uridine isomerase</fullName>
    </alternativeName>
</protein>
<evidence type="ECO:0000256" key="5">
    <source>
        <dbReference type="ARBA" id="ARBA00033164"/>
    </source>
</evidence>
<dbReference type="InterPro" id="IPR020103">
    <property type="entry name" value="PsdUridine_synth_cat_dom_sf"/>
</dbReference>
<reference evidence="7" key="1">
    <citation type="journal article" date="2014" name="Int. J. Syst. Evol. Microbiol.">
        <title>Complete genome sequence of Corynebacterium casei LMG S-19264T (=DSM 44701T), isolated from a smear-ripened cheese.</title>
        <authorList>
            <consortium name="US DOE Joint Genome Institute (JGI-PGF)"/>
            <person name="Walter F."/>
            <person name="Albersmeier A."/>
            <person name="Kalinowski J."/>
            <person name="Ruckert C."/>
        </authorList>
    </citation>
    <scope>NUCLEOTIDE SEQUENCE</scope>
    <source>
        <strain evidence="7">CGMCC 1.12360</strain>
    </source>
</reference>
<dbReference type="RefSeq" id="WP_188393240.1">
    <property type="nucleotide sequence ID" value="NZ_BMEV01000081.1"/>
</dbReference>
<comment type="catalytic activity">
    <reaction evidence="1">
        <text>a uridine in RNA = a pseudouridine in RNA</text>
        <dbReference type="Rhea" id="RHEA:48348"/>
        <dbReference type="Rhea" id="RHEA-COMP:12068"/>
        <dbReference type="Rhea" id="RHEA-COMP:12069"/>
        <dbReference type="ChEBI" id="CHEBI:65314"/>
        <dbReference type="ChEBI" id="CHEBI:65315"/>
    </reaction>
</comment>
<organism evidence="7 8">
    <name type="scientific">Compostibacillus humi</name>
    <dbReference type="NCBI Taxonomy" id="1245525"/>
    <lineage>
        <taxon>Bacteria</taxon>
        <taxon>Bacillati</taxon>
        <taxon>Bacillota</taxon>
        <taxon>Bacilli</taxon>
        <taxon>Bacillales</taxon>
        <taxon>Bacillaceae</taxon>
        <taxon>Compostibacillus</taxon>
    </lineage>
</organism>
<evidence type="ECO:0000256" key="4">
    <source>
        <dbReference type="ARBA" id="ARBA00031870"/>
    </source>
</evidence>
<dbReference type="GO" id="GO:0140098">
    <property type="term" value="F:catalytic activity, acting on RNA"/>
    <property type="evidence" value="ECO:0007669"/>
    <property type="project" value="UniProtKB-ARBA"/>
</dbReference>
<gene>
    <name evidence="7" type="ORF">GCM10010978_30170</name>
</gene>